<dbReference type="AlphaFoldDB" id="A0A5C7G5J1"/>
<name>A0A5C7G5J1_9BURK</name>
<protein>
    <recommendedName>
        <fullName evidence="3">DUF5343 domain-containing protein</fullName>
    </recommendedName>
</protein>
<evidence type="ECO:0000313" key="2">
    <source>
        <dbReference type="Proteomes" id="UP000321413"/>
    </source>
</evidence>
<keyword evidence="2" id="KW-1185">Reference proteome</keyword>
<reference evidence="1 2" key="1">
    <citation type="submission" date="2019-08" db="EMBL/GenBank/DDBJ databases">
        <title>Massilia golmudensis sp. nov., isolated from sand in the Qinghai-Tibetan Plateau.</title>
        <authorList>
            <person name="Zhang B."/>
        </authorList>
    </citation>
    <scope>NUCLEOTIDE SEQUENCE [LARGE SCALE GENOMIC DNA]</scope>
    <source>
        <strain evidence="1 2">GEM5</strain>
    </source>
</reference>
<dbReference type="Proteomes" id="UP000321413">
    <property type="component" value="Unassembled WGS sequence"/>
</dbReference>
<evidence type="ECO:0000313" key="1">
    <source>
        <dbReference type="EMBL" id="TXF99982.1"/>
    </source>
</evidence>
<proteinExistence type="predicted"/>
<dbReference type="RefSeq" id="WP_147934659.1">
    <property type="nucleotide sequence ID" value="NZ_VPFD01000009.1"/>
</dbReference>
<accession>A0A5C7G5J1</accession>
<sequence>MALTSSYVQNYGQLPEVFSKICDGAAPERFSQQHLKDWGFLSSSYRAVIPLLKSLGFLNTDGSPSTRYHDYRNSAQSRKIMGDAVREAYSDLFTIRAKPTPNDRPLIEGKFKSMHNASPQVAKLMASTFFALLDLADFSDTPAEKRTDVNEPNNQAIIIPPPASERSHGRTTLHYNIQIHLPATKDVEVFNAIFKSLKEHLLD</sequence>
<dbReference type="InterPro" id="IPR035235">
    <property type="entry name" value="DUF5343"/>
</dbReference>
<organism evidence="1 2">
    <name type="scientific">Massilia arenae</name>
    <dbReference type="NCBI Taxonomy" id="2603288"/>
    <lineage>
        <taxon>Bacteria</taxon>
        <taxon>Pseudomonadati</taxon>
        <taxon>Pseudomonadota</taxon>
        <taxon>Betaproteobacteria</taxon>
        <taxon>Burkholderiales</taxon>
        <taxon>Oxalobacteraceae</taxon>
        <taxon>Telluria group</taxon>
        <taxon>Massilia</taxon>
    </lineage>
</organism>
<evidence type="ECO:0008006" key="3">
    <source>
        <dbReference type="Google" id="ProtNLM"/>
    </source>
</evidence>
<comment type="caution">
    <text evidence="1">The sequence shown here is derived from an EMBL/GenBank/DDBJ whole genome shotgun (WGS) entry which is preliminary data.</text>
</comment>
<dbReference type="Pfam" id="PF17278">
    <property type="entry name" value="DUF5343"/>
    <property type="match status" value="1"/>
</dbReference>
<gene>
    <name evidence="1" type="ORF">FVD38_09855</name>
</gene>
<dbReference type="EMBL" id="VPFD01000009">
    <property type="protein sequence ID" value="TXF99982.1"/>
    <property type="molecule type" value="Genomic_DNA"/>
</dbReference>